<comment type="similarity">
    <text evidence="2">Belongs to the ABC transporter superfamily. ABCC family. Conjugate transporter (TC 3.A.1.208) subfamily.</text>
</comment>
<dbReference type="Gene3D" id="1.20.1560.10">
    <property type="entry name" value="ABC transporter type 1, transmembrane domain"/>
    <property type="match status" value="2"/>
</dbReference>
<evidence type="ECO:0000256" key="8">
    <source>
        <dbReference type="ARBA" id="ARBA00023136"/>
    </source>
</evidence>
<dbReference type="Proteomes" id="UP000007110">
    <property type="component" value="Unassembled WGS sequence"/>
</dbReference>
<dbReference type="InterPro" id="IPR003439">
    <property type="entry name" value="ABC_transporter-like_ATP-bd"/>
</dbReference>
<protein>
    <submittedName>
        <fullName evidence="14">Uncharacterized protein</fullName>
    </submittedName>
</protein>
<dbReference type="InterPro" id="IPR036640">
    <property type="entry name" value="ABC1_TM_sf"/>
</dbReference>
<keyword evidence="15" id="KW-1185">Reference proteome</keyword>
<keyword evidence="8 10" id="KW-0472">Membrane</keyword>
<feature type="domain" description="ABC transmembrane type-1" evidence="13">
    <location>
        <begin position="97"/>
        <end position="384"/>
    </location>
</feature>
<evidence type="ECO:0000256" key="6">
    <source>
        <dbReference type="ARBA" id="ARBA00022840"/>
    </source>
</evidence>
<feature type="region of interest" description="Disordered" evidence="9">
    <location>
        <begin position="1417"/>
        <end position="1474"/>
    </location>
</feature>
<evidence type="ECO:0000256" key="10">
    <source>
        <dbReference type="SAM" id="Phobius"/>
    </source>
</evidence>
<organism evidence="14 15">
    <name type="scientific">Strongylocentrotus purpuratus</name>
    <name type="common">Purple sea urchin</name>
    <dbReference type="NCBI Taxonomy" id="7668"/>
    <lineage>
        <taxon>Eukaryota</taxon>
        <taxon>Metazoa</taxon>
        <taxon>Echinodermata</taxon>
        <taxon>Eleutherozoa</taxon>
        <taxon>Echinozoa</taxon>
        <taxon>Echinoidea</taxon>
        <taxon>Euechinoidea</taxon>
        <taxon>Echinacea</taxon>
        <taxon>Camarodonta</taxon>
        <taxon>Echinidea</taxon>
        <taxon>Strongylocentrotidae</taxon>
        <taxon>Strongylocentrotus</taxon>
    </lineage>
</organism>
<dbReference type="KEGG" id="spu:591276"/>
<evidence type="ECO:0000256" key="2">
    <source>
        <dbReference type="ARBA" id="ARBA00009726"/>
    </source>
</evidence>
<evidence type="ECO:0000256" key="4">
    <source>
        <dbReference type="ARBA" id="ARBA00022692"/>
    </source>
</evidence>
<keyword evidence="5" id="KW-0547">Nucleotide-binding</keyword>
<dbReference type="InterPro" id="IPR017871">
    <property type="entry name" value="ABC_transporter-like_CS"/>
</dbReference>
<keyword evidence="4 10" id="KW-0812">Transmembrane</keyword>
<feature type="transmembrane region" description="Helical" evidence="10">
    <location>
        <begin position="343"/>
        <end position="368"/>
    </location>
</feature>
<reference evidence="14" key="2">
    <citation type="submission" date="2021-01" db="UniProtKB">
        <authorList>
            <consortium name="EnsemblMetazoa"/>
        </authorList>
    </citation>
    <scope>IDENTIFICATION</scope>
</reference>
<dbReference type="RefSeq" id="XP_030854102.1">
    <property type="nucleotide sequence ID" value="XM_030998242.1"/>
</dbReference>
<dbReference type="GeneID" id="591276"/>
<dbReference type="SUPFAM" id="SSF52540">
    <property type="entry name" value="P-loop containing nucleoside triphosphate hydrolases"/>
    <property type="match status" value="2"/>
</dbReference>
<dbReference type="InterPro" id="IPR001478">
    <property type="entry name" value="PDZ"/>
</dbReference>
<dbReference type="CDD" id="cd00136">
    <property type="entry name" value="PDZ_canonical"/>
    <property type="match status" value="1"/>
</dbReference>
<dbReference type="FunFam" id="1.20.1560.10:FF:000026">
    <property type="entry name" value="Multidrug resistance-associated protein lethal(2)03659"/>
    <property type="match status" value="1"/>
</dbReference>
<dbReference type="FunFam" id="1.20.1560.10:FF:000014">
    <property type="entry name" value="Multidrug resistance-associated protein member 4"/>
    <property type="match status" value="1"/>
</dbReference>
<dbReference type="GO" id="GO:0005886">
    <property type="term" value="C:plasma membrane"/>
    <property type="evidence" value="ECO:0000318"/>
    <property type="project" value="GO_Central"/>
</dbReference>
<dbReference type="Gene3D" id="2.30.42.10">
    <property type="match status" value="1"/>
</dbReference>
<feature type="domain" description="ABC transmembrane type-1" evidence="13">
    <location>
        <begin position="730"/>
        <end position="1025"/>
    </location>
</feature>
<evidence type="ECO:0000256" key="1">
    <source>
        <dbReference type="ARBA" id="ARBA00004141"/>
    </source>
</evidence>
<comment type="subcellular location">
    <subcellularLocation>
        <location evidence="1">Membrane</location>
        <topology evidence="1">Multi-pass membrane protein</topology>
    </subcellularLocation>
</comment>
<evidence type="ECO:0000313" key="14">
    <source>
        <dbReference type="EnsemblMetazoa" id="XP_030854102"/>
    </source>
</evidence>
<feature type="transmembrane region" description="Helical" evidence="10">
    <location>
        <begin position="243"/>
        <end position="261"/>
    </location>
</feature>
<keyword evidence="6" id="KW-0067">ATP-binding</keyword>
<reference evidence="15" key="1">
    <citation type="submission" date="2015-02" db="EMBL/GenBank/DDBJ databases">
        <title>Genome sequencing for Strongylocentrotus purpuratus.</title>
        <authorList>
            <person name="Murali S."/>
            <person name="Liu Y."/>
            <person name="Vee V."/>
            <person name="English A."/>
            <person name="Wang M."/>
            <person name="Skinner E."/>
            <person name="Han Y."/>
            <person name="Muzny D.M."/>
            <person name="Worley K.C."/>
            <person name="Gibbs R.A."/>
        </authorList>
    </citation>
    <scope>NUCLEOTIDE SEQUENCE</scope>
</reference>
<dbReference type="InterPro" id="IPR036034">
    <property type="entry name" value="PDZ_sf"/>
</dbReference>
<dbReference type="SUPFAM" id="SSF90123">
    <property type="entry name" value="ABC transporter transmembrane region"/>
    <property type="match status" value="2"/>
</dbReference>
<name>A0A7M7PP12_STRPU</name>
<dbReference type="OMA" id="YSHEMIM"/>
<feature type="domain" description="ABC transporter" evidence="12">
    <location>
        <begin position="1062"/>
        <end position="1295"/>
    </location>
</feature>
<evidence type="ECO:0000313" key="15">
    <source>
        <dbReference type="Proteomes" id="UP000007110"/>
    </source>
</evidence>
<dbReference type="PANTHER" id="PTHR24223">
    <property type="entry name" value="ATP-BINDING CASSETTE SUB-FAMILY C"/>
    <property type="match status" value="1"/>
</dbReference>
<feature type="transmembrane region" description="Helical" evidence="10">
    <location>
        <begin position="998"/>
        <end position="1017"/>
    </location>
</feature>
<dbReference type="InterPro" id="IPR011527">
    <property type="entry name" value="ABC1_TM_dom"/>
</dbReference>
<evidence type="ECO:0000256" key="5">
    <source>
        <dbReference type="ARBA" id="ARBA00022741"/>
    </source>
</evidence>
<dbReference type="InterPro" id="IPR003593">
    <property type="entry name" value="AAA+_ATPase"/>
</dbReference>
<dbReference type="GO" id="GO:0016323">
    <property type="term" value="C:basolateral plasma membrane"/>
    <property type="evidence" value="ECO:0000318"/>
    <property type="project" value="GO_Central"/>
</dbReference>
<evidence type="ECO:0000259" key="11">
    <source>
        <dbReference type="PROSITE" id="PS50106"/>
    </source>
</evidence>
<sequence length="1532" mass="171093">MEDEAVLRPRAKPNRLAKANPISKLFFHWVSPVFYSAFKDKTVQTNDLYEIMEEDSSDFLGKNLEKNWDKEVTNLKEKGKRPSLVRAVIKTYGWIYALYGILFICEEALRLVQPIFLMNLTSYFSPKNDNGGLMSKEEAYLWAMALALSQFLLALVHGPNFFGIQRLGMQVRVALCTMVYKKTLKLNNNSLRVTTAGQVNNLMTNDVNRFDQLFVFLHYIWLGPLQGIAVFLLLVFYLDLGYAAAPGFGIMIFLIPINMCLGRLFSVLRRKTAQFTDQRVAVMTEVITAMRVIKMYAWENPFAMVVKKLRSLEIRKIVTASYPLAVNVTLALFGNRLLDVGMIIVYTLTTDTIETATIFAIIAFCNALRTSFLRMFPRAIQFRSECTVSLNRIEKYLLLEEKERVEGGNDTQGMERDDGIVADNLTCSWEEEEDTSQLKDITFRVKKGKLLAVIGPVGAGKSSLLMAVLKELPSLRGSIQTKGRIAYASQQPWVFGGTIRENITFGKRFSDTKYRSIVRVCALTKDIEQLPDGDMTMVGERGVTLSGGQKARINLARALYDDADIYLLDDPLSAVDSEVSRHIFNKCVMEYLADKPRILVTHQLQFLGQADQILVLKKGGQMEAVGTLSELHEKGIEFSKLMEKPEEEEEEEESIDDVDTDAVSLVRLASGSFKRSGSGRKSSTKVTSGKITTTTKTGKLFKKETTQTGSITYNTYIRYFRAGGNPFVLFWMILFLLGAQVMYLLADFWVGYWADFEEANHEPLDNFYYAIFSNLNLTVEQSAGVYGGLVGGTMLFGIIRAFVTFQVMINAARTLHNRMFGCVTRAPILFFDTTPTGRIQNRFTKDIGIMDDQLPLTFFDFIQISLQILGTVLITLVMAWFTVFAALPLFIILMLLTKYSLRATTAVKRLDGTTRSPVFSHTTGSLQGLWTIRAYKKEGEFVHQFHTYQDHHSEAWFMYIATNRWFGLRLDLLVAVFISSVAFICVGLQEYLNLDGGQVGLILTNCVALGGVFQFCVRQSALVENQMTSVERVVEYTQLDPEGPLEKPDAKPPLGWPSKGAISFDDMSLAYSKETPKVLKGFSCEVHPKEKIGIVGRTGAGKSSLITALFRLAEPMGSLRIDDIRVTDLGLHEVRKNISIIPQDPIIFTGSLRRNLDPFGDQSDAMLWSVLEEVQLERAVKENPAKLEMEVGEGGSNFSVGQRQLICLARAILKKNRILILDEATANVDPRTDALIQETIRTKFKNCTVLTIAHRLHTIMDSDKIMVLDAGELVEFDQPYVLLQNPNSTFSKLVDQTGKAEAAKLARIALEHYNAIVAENTSKVEPKDAVCDYLVIVLKKSEEGFGFSLKGEYGPVQTPITVSEVMEGAPAGQDGGLKIGDEVLSLNGTSRRDLTPENITDAFGADTAQMVLIVRRMPSQPPVSPNAITLSDDDGDSKRPSNGAPGTSYDMRSDFFHDDEDYNDYDDDDDPARSLLGTAVSTAIRLSSSPNNTTASRGPRDFLKRALHRPSKRHRSAGGLSKEETDSLLSGN</sequence>
<dbReference type="Pfam" id="PF00005">
    <property type="entry name" value="ABC_tran"/>
    <property type="match status" value="2"/>
</dbReference>
<dbReference type="PROSITE" id="PS50893">
    <property type="entry name" value="ABC_TRANSPORTER_2"/>
    <property type="match status" value="2"/>
</dbReference>
<dbReference type="InParanoid" id="A0A7M7PP12"/>
<feature type="domain" description="ABC transporter" evidence="12">
    <location>
        <begin position="420"/>
        <end position="644"/>
    </location>
</feature>
<dbReference type="Gene3D" id="3.40.50.300">
    <property type="entry name" value="P-loop containing nucleotide triphosphate hydrolases"/>
    <property type="match status" value="2"/>
</dbReference>
<dbReference type="GO" id="GO:0005524">
    <property type="term" value="F:ATP binding"/>
    <property type="evidence" value="ECO:0007669"/>
    <property type="project" value="UniProtKB-KW"/>
</dbReference>
<dbReference type="GO" id="GO:0140359">
    <property type="term" value="F:ABC-type transporter activity"/>
    <property type="evidence" value="ECO:0000318"/>
    <property type="project" value="GO_Central"/>
</dbReference>
<dbReference type="SMART" id="SM00382">
    <property type="entry name" value="AAA"/>
    <property type="match status" value="2"/>
</dbReference>
<dbReference type="SMART" id="SM00228">
    <property type="entry name" value="PDZ"/>
    <property type="match status" value="1"/>
</dbReference>
<dbReference type="InterPro" id="IPR050173">
    <property type="entry name" value="ABC_transporter_C-like"/>
</dbReference>
<proteinExistence type="inferred from homology"/>
<feature type="domain" description="PDZ" evidence="11">
    <location>
        <begin position="1335"/>
        <end position="1418"/>
    </location>
</feature>
<feature type="transmembrane region" description="Helical" evidence="10">
    <location>
        <begin position="727"/>
        <end position="746"/>
    </location>
</feature>
<feature type="transmembrane region" description="Helical" evidence="10">
    <location>
        <begin position="785"/>
        <end position="809"/>
    </location>
</feature>
<dbReference type="SUPFAM" id="SSF50156">
    <property type="entry name" value="PDZ domain-like"/>
    <property type="match status" value="1"/>
</dbReference>
<dbReference type="GO" id="GO:0055085">
    <property type="term" value="P:transmembrane transport"/>
    <property type="evidence" value="ECO:0000318"/>
    <property type="project" value="GO_Central"/>
</dbReference>
<dbReference type="OrthoDB" id="6500128at2759"/>
<feature type="compositionally biased region" description="Basic residues" evidence="9">
    <location>
        <begin position="1505"/>
        <end position="1516"/>
    </location>
</feature>
<dbReference type="PANTHER" id="PTHR24223:SF456">
    <property type="entry name" value="MULTIDRUG RESISTANCE-ASSOCIATED PROTEIN LETHAL(2)03659"/>
    <property type="match status" value="1"/>
</dbReference>
<dbReference type="PROSITE" id="PS50106">
    <property type="entry name" value="PDZ"/>
    <property type="match status" value="1"/>
</dbReference>
<evidence type="ECO:0000256" key="7">
    <source>
        <dbReference type="ARBA" id="ARBA00022989"/>
    </source>
</evidence>
<accession>A0A7M7PP12</accession>
<feature type="transmembrane region" description="Helical" evidence="10">
    <location>
        <begin position="213"/>
        <end position="237"/>
    </location>
</feature>
<keyword evidence="3" id="KW-0813">Transport</keyword>
<dbReference type="CDD" id="cd03250">
    <property type="entry name" value="ABCC_MRP_domain1"/>
    <property type="match status" value="1"/>
</dbReference>
<dbReference type="FunFam" id="3.40.50.300:FF:003144">
    <property type="entry name" value="Putative multidrug resistance-associated protein lethal(2)03659-like Protein"/>
    <property type="match status" value="1"/>
</dbReference>
<feature type="compositionally biased region" description="Acidic residues" evidence="9">
    <location>
        <begin position="1457"/>
        <end position="1470"/>
    </location>
</feature>
<dbReference type="Pfam" id="PF00595">
    <property type="entry name" value="PDZ"/>
    <property type="match status" value="1"/>
</dbReference>
<evidence type="ECO:0000256" key="3">
    <source>
        <dbReference type="ARBA" id="ARBA00022448"/>
    </source>
</evidence>
<dbReference type="EnsemblMetazoa" id="XM_030998242">
    <property type="protein sequence ID" value="XP_030854102"/>
    <property type="gene ID" value="LOC591276"/>
</dbReference>
<evidence type="ECO:0000259" key="12">
    <source>
        <dbReference type="PROSITE" id="PS50893"/>
    </source>
</evidence>
<feature type="transmembrane region" description="Helical" evidence="10">
    <location>
        <begin position="139"/>
        <end position="162"/>
    </location>
</feature>
<dbReference type="PROSITE" id="PS50929">
    <property type="entry name" value="ABC_TM1F"/>
    <property type="match status" value="2"/>
</dbReference>
<dbReference type="Pfam" id="PF00664">
    <property type="entry name" value="ABC_membrane"/>
    <property type="match status" value="2"/>
</dbReference>
<dbReference type="CDD" id="cd03244">
    <property type="entry name" value="ABCC_MRP_domain2"/>
    <property type="match status" value="1"/>
</dbReference>
<dbReference type="PROSITE" id="PS00211">
    <property type="entry name" value="ABC_TRANSPORTER_1"/>
    <property type="match status" value="2"/>
</dbReference>
<feature type="compositionally biased region" description="Polar residues" evidence="9">
    <location>
        <begin position="1486"/>
        <end position="1496"/>
    </location>
</feature>
<keyword evidence="7 10" id="KW-1133">Transmembrane helix</keyword>
<dbReference type="FunFam" id="3.40.50.300:FF:000163">
    <property type="entry name" value="Multidrug resistance-associated protein member 4"/>
    <property type="match status" value="1"/>
</dbReference>
<feature type="region of interest" description="Disordered" evidence="9">
    <location>
        <begin position="1486"/>
        <end position="1532"/>
    </location>
</feature>
<feature type="transmembrane region" description="Helical" evidence="10">
    <location>
        <begin position="317"/>
        <end position="337"/>
    </location>
</feature>
<dbReference type="GO" id="GO:0016887">
    <property type="term" value="F:ATP hydrolysis activity"/>
    <property type="evidence" value="ECO:0007669"/>
    <property type="project" value="InterPro"/>
</dbReference>
<dbReference type="InterPro" id="IPR027417">
    <property type="entry name" value="P-loop_NTPase"/>
</dbReference>
<evidence type="ECO:0000259" key="13">
    <source>
        <dbReference type="PROSITE" id="PS50929"/>
    </source>
</evidence>
<evidence type="ECO:0000256" key="9">
    <source>
        <dbReference type="SAM" id="MobiDB-lite"/>
    </source>
</evidence>
<feature type="transmembrane region" description="Helical" evidence="10">
    <location>
        <begin position="880"/>
        <end position="901"/>
    </location>
</feature>
<feature type="transmembrane region" description="Helical" evidence="10">
    <location>
        <begin position="972"/>
        <end position="992"/>
    </location>
</feature>